<evidence type="ECO:0000313" key="4">
    <source>
        <dbReference type="EMBL" id="KAE8924602.1"/>
    </source>
</evidence>
<proteinExistence type="predicted"/>
<evidence type="ECO:0000313" key="18">
    <source>
        <dbReference type="Proteomes" id="UP000460718"/>
    </source>
</evidence>
<evidence type="ECO:0008006" key="20">
    <source>
        <dbReference type="Google" id="ProtNLM"/>
    </source>
</evidence>
<feature type="compositionally biased region" description="Basic and acidic residues" evidence="1">
    <location>
        <begin position="500"/>
        <end position="522"/>
    </location>
</feature>
<evidence type="ECO:0000313" key="5">
    <source>
        <dbReference type="EMBL" id="KAE8978651.1"/>
    </source>
</evidence>
<dbReference type="Pfam" id="PF05225">
    <property type="entry name" value="HTH_psq"/>
    <property type="match status" value="1"/>
</dbReference>
<dbReference type="Gene3D" id="3.30.420.10">
    <property type="entry name" value="Ribonuclease H-like superfamily/Ribonuclease H"/>
    <property type="match status" value="1"/>
</dbReference>
<evidence type="ECO:0000313" key="8">
    <source>
        <dbReference type="EMBL" id="KAE9177654.1"/>
    </source>
</evidence>
<accession>A0A6A3I930</accession>
<name>A0A6A3I930_9STRA</name>
<reference evidence="18 19" key="1">
    <citation type="submission" date="2018-09" db="EMBL/GenBank/DDBJ databases">
        <title>Genomic investigation of the strawberry pathogen Phytophthora fragariae indicates pathogenicity is determined by transcriptional variation in three key races.</title>
        <authorList>
            <person name="Adams T.M."/>
            <person name="Armitage A.D."/>
            <person name="Sobczyk M.K."/>
            <person name="Bates H.J."/>
            <person name="Dunwell J.M."/>
            <person name="Nellist C.F."/>
            <person name="Harrison R.J."/>
        </authorList>
    </citation>
    <scope>NUCLEOTIDE SEQUENCE [LARGE SCALE GENOMIC DNA]</scope>
    <source>
        <strain evidence="11 14">A4</strain>
        <strain evidence="9 15">BC-1</strain>
        <strain evidence="10 19">BC-23</strain>
        <strain evidence="8 13">NOV-27</strain>
        <strain evidence="7 16">NOV-5</strain>
        <strain evidence="6 17">NOV-71</strain>
        <strain evidence="4 12">NOV-9</strain>
        <strain evidence="5 18">SCRP245</strain>
    </source>
</reference>
<dbReference type="EMBL" id="QXGD01002452">
    <property type="protein sequence ID" value="KAE9188438.1"/>
    <property type="molecule type" value="Genomic_DNA"/>
</dbReference>
<evidence type="ECO:0000313" key="16">
    <source>
        <dbReference type="Proteomes" id="UP000440732"/>
    </source>
</evidence>
<dbReference type="EMBL" id="QXGE01002722">
    <property type="protein sequence ID" value="KAE9279675.1"/>
    <property type="molecule type" value="Genomic_DNA"/>
</dbReference>
<dbReference type="EMBL" id="QXGA01002750">
    <property type="protein sequence ID" value="KAE9092637.1"/>
    <property type="molecule type" value="Genomic_DNA"/>
</dbReference>
<protein>
    <recommendedName>
        <fullName evidence="20">DDE-1 domain-containing protein</fullName>
    </recommendedName>
</protein>
<dbReference type="PANTHER" id="PTHR19303">
    <property type="entry name" value="TRANSPOSON"/>
    <property type="match status" value="1"/>
</dbReference>
<evidence type="ECO:0000313" key="9">
    <source>
        <dbReference type="EMBL" id="KAE9188438.1"/>
    </source>
</evidence>
<dbReference type="Proteomes" id="UP000441208">
    <property type="component" value="Unassembled WGS sequence"/>
</dbReference>
<dbReference type="AlphaFoldDB" id="A0A6A3I930"/>
<organism evidence="5 18">
    <name type="scientific">Phytophthora fragariae</name>
    <dbReference type="NCBI Taxonomy" id="53985"/>
    <lineage>
        <taxon>Eukaryota</taxon>
        <taxon>Sar</taxon>
        <taxon>Stramenopiles</taxon>
        <taxon>Oomycota</taxon>
        <taxon>Peronosporomycetes</taxon>
        <taxon>Peronosporales</taxon>
        <taxon>Peronosporaceae</taxon>
        <taxon>Phytophthora</taxon>
    </lineage>
</organism>
<comment type="caution">
    <text evidence="5">The sequence shown here is derived from an EMBL/GenBank/DDBJ whole genome shotgun (WGS) entry which is preliminary data.</text>
</comment>
<dbReference type="EMBL" id="QXGF01002458">
    <property type="protein sequence ID" value="KAE8924602.1"/>
    <property type="molecule type" value="Genomic_DNA"/>
</dbReference>
<dbReference type="Proteomes" id="UP000460718">
    <property type="component" value="Unassembled WGS sequence"/>
</dbReference>
<evidence type="ECO:0000313" key="15">
    <source>
        <dbReference type="Proteomes" id="UP000440367"/>
    </source>
</evidence>
<dbReference type="InterPro" id="IPR004875">
    <property type="entry name" value="DDE_SF_endonuclease_dom"/>
</dbReference>
<evidence type="ECO:0000313" key="7">
    <source>
        <dbReference type="EMBL" id="KAE9092637.1"/>
    </source>
</evidence>
<evidence type="ECO:0000313" key="10">
    <source>
        <dbReference type="EMBL" id="KAE9192173.1"/>
    </source>
</evidence>
<dbReference type="GO" id="GO:0005634">
    <property type="term" value="C:nucleus"/>
    <property type="evidence" value="ECO:0007669"/>
    <property type="project" value="TreeGrafter"/>
</dbReference>
<dbReference type="InterPro" id="IPR050863">
    <property type="entry name" value="CenT-Element_Derived"/>
</dbReference>
<dbReference type="EMBL" id="QXFW01002427">
    <property type="protein sequence ID" value="KAE8978651.1"/>
    <property type="molecule type" value="Genomic_DNA"/>
</dbReference>
<evidence type="ECO:0000313" key="11">
    <source>
        <dbReference type="EMBL" id="KAE9279675.1"/>
    </source>
</evidence>
<feature type="domain" description="DDE-1" evidence="2">
    <location>
        <begin position="210"/>
        <end position="343"/>
    </location>
</feature>
<evidence type="ECO:0000313" key="12">
    <source>
        <dbReference type="Proteomes" id="UP000429523"/>
    </source>
</evidence>
<evidence type="ECO:0000256" key="1">
    <source>
        <dbReference type="SAM" id="MobiDB-lite"/>
    </source>
</evidence>
<sequence length="558" mass="62485">MSSVQTAVPDVSKAELYLAAVCAVEDGMSIRKAAKKYGLQRESLRCRVRGYVPVNCRRGPQLVYINAGADEGLLEAVFYRAAHGLSIGTTRFRDLVRQAALATSIKEVLDDFPNIKWIQRWMQKHSNVLSYRKGRILDAKRAECSTTDTVRYYYNNLEKALTTLGLKDKPAQIWNCDETGVTAQGNCNERVICPKDMSANVQRSSDRENVSIMGCVNAEGGFIPPLYIYAGARRKVSWLEKAPVNSKCAVTGSSNINRGIFLQWFKWFVELLPPARPQLLVLDGHFAHISLDTVKYGVENDVHIFVLPAHTSHFLQPLDVGVFQTFKSLYNKGVAMYPLSHNAALPVKDDVGEISKVPFEAAFSVKNIKRGFRDTGIFPLSLDTMLNKMVGNKPAPNTVTLHYHSMMIPHFDGHVIDTRTQATLKRRKLNLDTLNVVNLSLKMLLAPRPQPRPKGAFVDEKVSGAKLLGYAEMLQELQAKAKAKRTKEAVKLSAKLARDAAKLSRPQEAKERTDMALHDKVPPKKSRKRPRQQCSASIMQPRPDEIQVEADVVQTWVF</sequence>
<feature type="domain" description="HTH psq-type" evidence="3">
    <location>
        <begin position="19"/>
        <end position="50"/>
    </location>
</feature>
<dbReference type="Proteomes" id="UP000433483">
    <property type="component" value="Unassembled WGS sequence"/>
</dbReference>
<dbReference type="Proteomes" id="UP000429523">
    <property type="component" value="Unassembled WGS sequence"/>
</dbReference>
<dbReference type="Proteomes" id="UP000440732">
    <property type="component" value="Unassembled WGS sequence"/>
</dbReference>
<evidence type="ECO:0000313" key="19">
    <source>
        <dbReference type="Proteomes" id="UP000476176"/>
    </source>
</evidence>
<dbReference type="EMBL" id="QXGC01002013">
    <property type="protein sequence ID" value="KAE9192173.1"/>
    <property type="molecule type" value="Genomic_DNA"/>
</dbReference>
<dbReference type="Pfam" id="PF03184">
    <property type="entry name" value="DDE_1"/>
    <property type="match status" value="1"/>
</dbReference>
<keyword evidence="13" id="KW-1185">Reference proteome</keyword>
<dbReference type="PANTHER" id="PTHR19303:SF74">
    <property type="entry name" value="POGO TRANSPOSABLE ELEMENT WITH KRAB DOMAIN"/>
    <property type="match status" value="1"/>
</dbReference>
<dbReference type="Proteomes" id="UP000476176">
    <property type="component" value="Unassembled WGS sequence"/>
</dbReference>
<dbReference type="GO" id="GO:0003677">
    <property type="term" value="F:DNA binding"/>
    <property type="evidence" value="ECO:0007669"/>
    <property type="project" value="InterPro"/>
</dbReference>
<gene>
    <name evidence="11" type="ORF">PF001_g24605</name>
    <name evidence="9" type="ORF">PF002_g25310</name>
    <name evidence="10" type="ORF">PF004_g21387</name>
    <name evidence="8" type="ORF">PF005_g24403</name>
    <name evidence="7" type="ORF">PF006_g24642</name>
    <name evidence="6" type="ORF">PF007_g25101</name>
    <name evidence="4" type="ORF">PF009_g25166</name>
    <name evidence="5" type="ORF">PF011_g23155</name>
</gene>
<evidence type="ECO:0000313" key="17">
    <source>
        <dbReference type="Proteomes" id="UP000441208"/>
    </source>
</evidence>
<evidence type="ECO:0000259" key="3">
    <source>
        <dbReference type="Pfam" id="PF05225"/>
    </source>
</evidence>
<dbReference type="InterPro" id="IPR036397">
    <property type="entry name" value="RNaseH_sf"/>
</dbReference>
<dbReference type="Proteomes" id="UP000440367">
    <property type="component" value="Unassembled WGS sequence"/>
</dbReference>
<dbReference type="OrthoDB" id="128940at2759"/>
<dbReference type="InterPro" id="IPR007889">
    <property type="entry name" value="HTH_Psq"/>
</dbReference>
<dbReference type="EMBL" id="QXGB01002471">
    <property type="protein sequence ID" value="KAE9177654.1"/>
    <property type="molecule type" value="Genomic_DNA"/>
</dbReference>
<evidence type="ECO:0000259" key="2">
    <source>
        <dbReference type="Pfam" id="PF03184"/>
    </source>
</evidence>
<evidence type="ECO:0000313" key="13">
    <source>
        <dbReference type="Proteomes" id="UP000433483"/>
    </source>
</evidence>
<evidence type="ECO:0000313" key="14">
    <source>
        <dbReference type="Proteomes" id="UP000437068"/>
    </source>
</evidence>
<evidence type="ECO:0000313" key="6">
    <source>
        <dbReference type="EMBL" id="KAE9075191.1"/>
    </source>
</evidence>
<dbReference type="Proteomes" id="UP000437068">
    <property type="component" value="Unassembled WGS sequence"/>
</dbReference>
<feature type="region of interest" description="Disordered" evidence="1">
    <location>
        <begin position="500"/>
        <end position="542"/>
    </location>
</feature>
<dbReference type="EMBL" id="QXFZ01002632">
    <property type="protein sequence ID" value="KAE9075191.1"/>
    <property type="molecule type" value="Genomic_DNA"/>
</dbReference>